<keyword evidence="4 5" id="KW-0472">Membrane</keyword>
<evidence type="ECO:0000256" key="3">
    <source>
        <dbReference type="ARBA" id="ARBA00022989"/>
    </source>
</evidence>
<dbReference type="InterPro" id="IPR036412">
    <property type="entry name" value="HAD-like_sf"/>
</dbReference>
<dbReference type="Gene3D" id="3.40.50.1000">
    <property type="entry name" value="HAD superfamily/HAD-like"/>
    <property type="match status" value="1"/>
</dbReference>
<evidence type="ECO:0000256" key="5">
    <source>
        <dbReference type="SAM" id="Phobius"/>
    </source>
</evidence>
<accession>A0A099I5S1</accession>
<dbReference type="GO" id="GO:0016791">
    <property type="term" value="F:phosphatase activity"/>
    <property type="evidence" value="ECO:0007669"/>
    <property type="project" value="UniProtKB-ARBA"/>
</dbReference>
<dbReference type="Proteomes" id="UP000030008">
    <property type="component" value="Unassembled WGS sequence"/>
</dbReference>
<reference evidence="7 8" key="1">
    <citation type="submission" date="2014-08" db="EMBL/GenBank/DDBJ databases">
        <title>Clostridium innocuum, an unnegligible vancomycin-resistant pathogen causing extra-intestinal infections.</title>
        <authorList>
            <person name="Feng Y."/>
            <person name="Chiu C.-H."/>
        </authorList>
    </citation>
    <scope>NUCLEOTIDE SEQUENCE [LARGE SCALE GENOMIC DNA]</scope>
    <source>
        <strain evidence="7 8">AN88</strain>
    </source>
</reference>
<name>A0A099I5S1_CLOIN</name>
<dbReference type="InterPro" id="IPR049453">
    <property type="entry name" value="Memb_transporter_dom"/>
</dbReference>
<gene>
    <name evidence="7" type="ORF">CIAN88_11245</name>
</gene>
<dbReference type="Pfam" id="PF08282">
    <property type="entry name" value="Hydrolase_3"/>
    <property type="match status" value="1"/>
</dbReference>
<evidence type="ECO:0000256" key="1">
    <source>
        <dbReference type="ARBA" id="ARBA00004141"/>
    </source>
</evidence>
<evidence type="ECO:0000256" key="4">
    <source>
        <dbReference type="ARBA" id="ARBA00023136"/>
    </source>
</evidence>
<organism evidence="7 8">
    <name type="scientific">Clostridium innocuum</name>
    <dbReference type="NCBI Taxonomy" id="1522"/>
    <lineage>
        <taxon>Bacteria</taxon>
        <taxon>Bacillati</taxon>
        <taxon>Bacillota</taxon>
        <taxon>Clostridia</taxon>
        <taxon>Eubacteriales</taxon>
        <taxon>Clostridiaceae</taxon>
        <taxon>Clostridium</taxon>
    </lineage>
</organism>
<evidence type="ECO:0000313" key="8">
    <source>
        <dbReference type="Proteomes" id="UP000030008"/>
    </source>
</evidence>
<dbReference type="PANTHER" id="PTHR10000:SF8">
    <property type="entry name" value="HAD SUPERFAMILY HYDROLASE-LIKE, TYPE 3"/>
    <property type="match status" value="1"/>
</dbReference>
<dbReference type="PANTHER" id="PTHR10000">
    <property type="entry name" value="PHOSPHOSERINE PHOSPHATASE"/>
    <property type="match status" value="1"/>
</dbReference>
<dbReference type="SUPFAM" id="SSF56784">
    <property type="entry name" value="HAD-like"/>
    <property type="match status" value="1"/>
</dbReference>
<comment type="subcellular location">
    <subcellularLocation>
        <location evidence="1">Membrane</location>
        <topology evidence="1">Multi-pass membrane protein</topology>
    </subcellularLocation>
</comment>
<evidence type="ECO:0000256" key="2">
    <source>
        <dbReference type="ARBA" id="ARBA00022692"/>
    </source>
</evidence>
<feature type="transmembrane region" description="Helical" evidence="5">
    <location>
        <begin position="84"/>
        <end position="102"/>
    </location>
</feature>
<protein>
    <submittedName>
        <fullName evidence="7">Haloacid dehalogenase</fullName>
    </submittedName>
</protein>
<dbReference type="GO" id="GO:0016020">
    <property type="term" value="C:membrane"/>
    <property type="evidence" value="ECO:0007669"/>
    <property type="project" value="UniProtKB-SubCell"/>
</dbReference>
<dbReference type="EMBL" id="JQIF01000048">
    <property type="protein sequence ID" value="KGJ53045.1"/>
    <property type="molecule type" value="Genomic_DNA"/>
</dbReference>
<feature type="transmembrane region" description="Helical" evidence="5">
    <location>
        <begin position="53"/>
        <end position="72"/>
    </location>
</feature>
<feature type="domain" description="Integral membrane bound transporter" evidence="6">
    <location>
        <begin position="19"/>
        <end position="148"/>
    </location>
</feature>
<sequence>MPRIGKRILKSSLAVFLCFLIYLLRNEEGIVFYSCIAAVLCMQQDTSNTQRVAANRVVGTLVGGFCGMLVLLFEKHILPGNTQLMQYALISFMIIPVIYITVLLKKTSASYISCVVFMSVTVSHGADVNPYLFAINRMIDTLIGIAVAYGINCIHLPVHLQKETLYVSTLDHTLLQENEQLSPYTRVKLRQLLEQGAAITLATSRTPATLLPILEGIPLTLPVVVMNGAALYDCRTQTYSHSRCMKKEQVAQLLQLLDEEGMNCFQHVILHHILHVYYSDFRNPLEEEYYHEMRRLPYKSYVYEQKAQAHACVCITIMDTIPRIQQLYTRLQQQSYAADLQIHIRFSEEHQGYKVLDIYSVDATKQAAVHIIQRESGFERLCVFASHQRDAALISSADEAYTVSEGDADMQELCCVLGSRERDSVIREIERSYHGRRKRK</sequence>
<dbReference type="InterPro" id="IPR023214">
    <property type="entry name" value="HAD_sf"/>
</dbReference>
<dbReference type="AlphaFoldDB" id="A0A099I5S1"/>
<evidence type="ECO:0000259" key="6">
    <source>
        <dbReference type="Pfam" id="PF13515"/>
    </source>
</evidence>
<keyword evidence="2 5" id="KW-0812">Transmembrane</keyword>
<comment type="caution">
    <text evidence="7">The sequence shown here is derived from an EMBL/GenBank/DDBJ whole genome shotgun (WGS) entry which is preliminary data.</text>
</comment>
<proteinExistence type="predicted"/>
<dbReference type="GO" id="GO:0005829">
    <property type="term" value="C:cytosol"/>
    <property type="evidence" value="ECO:0007669"/>
    <property type="project" value="TreeGrafter"/>
</dbReference>
<evidence type="ECO:0000313" key="7">
    <source>
        <dbReference type="EMBL" id="KGJ53045.1"/>
    </source>
</evidence>
<dbReference type="RefSeq" id="WP_044905513.1">
    <property type="nucleotide sequence ID" value="NZ_JQIF01000048.1"/>
</dbReference>
<dbReference type="Gene3D" id="3.30.1240.10">
    <property type="match status" value="1"/>
</dbReference>
<keyword evidence="3 5" id="KW-1133">Transmembrane helix</keyword>
<dbReference type="GO" id="GO:0000287">
    <property type="term" value="F:magnesium ion binding"/>
    <property type="evidence" value="ECO:0007669"/>
    <property type="project" value="TreeGrafter"/>
</dbReference>
<dbReference type="Pfam" id="PF13515">
    <property type="entry name" value="FUSC_2"/>
    <property type="match status" value="1"/>
</dbReference>
<feature type="transmembrane region" description="Helical" evidence="5">
    <location>
        <begin position="108"/>
        <end position="126"/>
    </location>
</feature>